<dbReference type="Proteomes" id="UP000276133">
    <property type="component" value="Unassembled WGS sequence"/>
</dbReference>
<dbReference type="AlphaFoldDB" id="A0A3M7T178"/>
<proteinExistence type="predicted"/>
<keyword evidence="2" id="KW-1185">Reference proteome</keyword>
<evidence type="ECO:0000313" key="2">
    <source>
        <dbReference type="Proteomes" id="UP000276133"/>
    </source>
</evidence>
<sequence>MVLIRISVSEITAEQAETVIGLQSYGYYGYYHKESFNVIFVMESFKPLIGCAFFIKKDNEQLF</sequence>
<accession>A0A3M7T178</accession>
<reference evidence="1 2" key="1">
    <citation type="journal article" date="2018" name="Sci. Rep.">
        <title>Genomic signatures of local adaptation to the degree of environmental predictability in rotifers.</title>
        <authorList>
            <person name="Franch-Gras L."/>
            <person name="Hahn C."/>
            <person name="Garcia-Roger E.M."/>
            <person name="Carmona M.J."/>
            <person name="Serra M."/>
            <person name="Gomez A."/>
        </authorList>
    </citation>
    <scope>NUCLEOTIDE SEQUENCE [LARGE SCALE GENOMIC DNA]</scope>
    <source>
        <strain evidence="1">HYR1</strain>
    </source>
</reference>
<comment type="caution">
    <text evidence="1">The sequence shown here is derived from an EMBL/GenBank/DDBJ whole genome shotgun (WGS) entry which is preliminary data.</text>
</comment>
<evidence type="ECO:0000313" key="1">
    <source>
        <dbReference type="EMBL" id="RNA41776.1"/>
    </source>
</evidence>
<organism evidence="1 2">
    <name type="scientific">Brachionus plicatilis</name>
    <name type="common">Marine rotifer</name>
    <name type="synonym">Brachionus muelleri</name>
    <dbReference type="NCBI Taxonomy" id="10195"/>
    <lineage>
        <taxon>Eukaryota</taxon>
        <taxon>Metazoa</taxon>
        <taxon>Spiralia</taxon>
        <taxon>Gnathifera</taxon>
        <taxon>Rotifera</taxon>
        <taxon>Eurotatoria</taxon>
        <taxon>Monogononta</taxon>
        <taxon>Pseudotrocha</taxon>
        <taxon>Ploima</taxon>
        <taxon>Brachionidae</taxon>
        <taxon>Brachionus</taxon>
    </lineage>
</organism>
<dbReference type="EMBL" id="REGN01000461">
    <property type="protein sequence ID" value="RNA41776.1"/>
    <property type="molecule type" value="Genomic_DNA"/>
</dbReference>
<name>A0A3M7T178_BRAPC</name>
<gene>
    <name evidence="1" type="ORF">BpHYR1_053273</name>
</gene>
<protein>
    <submittedName>
        <fullName evidence="1">Uncharacterized protein</fullName>
    </submittedName>
</protein>